<dbReference type="InterPro" id="IPR051802">
    <property type="entry name" value="YfhM-like"/>
</dbReference>
<dbReference type="PANTHER" id="PTHR40094">
    <property type="entry name" value="ALPHA-2-MACROGLOBULIN HOMOLOG"/>
    <property type="match status" value="1"/>
</dbReference>
<accession>A0A382X0A8</accession>
<feature type="non-terminal residue" evidence="1">
    <location>
        <position position="1"/>
    </location>
</feature>
<gene>
    <name evidence="1" type="ORF">METZ01_LOCUS417376</name>
</gene>
<dbReference type="PANTHER" id="PTHR40094:SF1">
    <property type="entry name" value="UBIQUITIN DOMAIN-CONTAINING PROTEIN"/>
    <property type="match status" value="1"/>
</dbReference>
<proteinExistence type="predicted"/>
<dbReference type="Gene3D" id="1.50.10.20">
    <property type="match status" value="1"/>
</dbReference>
<dbReference type="InterPro" id="IPR047565">
    <property type="entry name" value="Alpha-macroglob_thiol-ester_cl"/>
</dbReference>
<reference evidence="1" key="1">
    <citation type="submission" date="2018-05" db="EMBL/GenBank/DDBJ databases">
        <authorList>
            <person name="Lanie J.A."/>
            <person name="Ng W.-L."/>
            <person name="Kazmierczak K.M."/>
            <person name="Andrzejewski T.M."/>
            <person name="Davidsen T.M."/>
            <person name="Wayne K.J."/>
            <person name="Tettelin H."/>
            <person name="Glass J.I."/>
            <person name="Rusch D."/>
            <person name="Podicherti R."/>
            <person name="Tsui H.-C.T."/>
            <person name="Winkler M.E."/>
        </authorList>
    </citation>
    <scope>NUCLEOTIDE SEQUENCE</scope>
</reference>
<evidence type="ECO:0008006" key="2">
    <source>
        <dbReference type="Google" id="ProtNLM"/>
    </source>
</evidence>
<dbReference type="SMART" id="SM01419">
    <property type="entry name" value="Thiol-ester_cl"/>
    <property type="match status" value="1"/>
</dbReference>
<dbReference type="InterPro" id="IPR008930">
    <property type="entry name" value="Terpenoid_cyclase/PrenylTrfase"/>
</dbReference>
<dbReference type="GO" id="GO:0004866">
    <property type="term" value="F:endopeptidase inhibitor activity"/>
    <property type="evidence" value="ECO:0007669"/>
    <property type="project" value="TreeGrafter"/>
</dbReference>
<dbReference type="SUPFAM" id="SSF48239">
    <property type="entry name" value="Terpenoid cyclases/Protein prenyltransferases"/>
    <property type="match status" value="1"/>
</dbReference>
<sequence length="274" mass="30493">IGIKPMQSVTVPSNASVAVRFPLKFIGQGKSRTVWRVRSDTSTEMKDSRESYIDIRHVAPLRKSAHFFRSTKNINDLLESLEPELREAEGVFEVGVCTSTMAEMEMASEYLLDYPHGCAEQTSSRLLPWLLLEEYRDVLPRLNLDTGNRKENPIEHGINRLLSMQTHSGGLAYWPNGKTDEFASSYGGMVLAIAEKKGKQVPAQAMDRLGAFLVRLVKRPVKRDGEWGEHCLALYTLALMDKSQPAYHENAFTLRAKLPAAALSLLTAAGVESG</sequence>
<evidence type="ECO:0000313" key="1">
    <source>
        <dbReference type="EMBL" id="SVD64522.1"/>
    </source>
</evidence>
<protein>
    <recommendedName>
        <fullName evidence="2">Alpha-macroglobulin-like TED domain-containing protein</fullName>
    </recommendedName>
</protein>
<dbReference type="EMBL" id="UINC01163942">
    <property type="protein sequence ID" value="SVD64522.1"/>
    <property type="molecule type" value="Genomic_DNA"/>
</dbReference>
<name>A0A382X0A8_9ZZZZ</name>
<feature type="non-terminal residue" evidence="1">
    <location>
        <position position="274"/>
    </location>
</feature>
<organism evidence="1">
    <name type="scientific">marine metagenome</name>
    <dbReference type="NCBI Taxonomy" id="408172"/>
    <lineage>
        <taxon>unclassified sequences</taxon>
        <taxon>metagenomes</taxon>
        <taxon>ecological metagenomes</taxon>
    </lineage>
</organism>
<dbReference type="AlphaFoldDB" id="A0A382X0A8"/>